<accession>A0A7U3UM25</accession>
<dbReference type="InterPro" id="IPR027417">
    <property type="entry name" value="P-loop_NTPase"/>
</dbReference>
<feature type="region of interest" description="Disordered" evidence="1">
    <location>
        <begin position="1"/>
        <end position="31"/>
    </location>
</feature>
<dbReference type="Gene3D" id="3.40.50.300">
    <property type="entry name" value="P-loop containing nucleotide triphosphate hydrolases"/>
    <property type="match status" value="1"/>
</dbReference>
<dbReference type="InterPro" id="IPR010982">
    <property type="entry name" value="Lambda_DNA-bd_dom_sf"/>
</dbReference>
<feature type="domain" description="HTH cro/C1-type" evidence="2">
    <location>
        <begin position="38"/>
        <end position="93"/>
    </location>
</feature>
<evidence type="ECO:0000256" key="1">
    <source>
        <dbReference type="SAM" id="MobiDB-lite"/>
    </source>
</evidence>
<dbReference type="CDD" id="cd00093">
    <property type="entry name" value="HTH_XRE"/>
    <property type="match status" value="1"/>
</dbReference>
<name>A0A7U3UM25_9ACTN</name>
<feature type="compositionally biased region" description="Basic and acidic residues" evidence="1">
    <location>
        <begin position="1"/>
        <end position="10"/>
    </location>
</feature>
<dbReference type="Pfam" id="PF01381">
    <property type="entry name" value="HTH_3"/>
    <property type="match status" value="1"/>
</dbReference>
<sequence>MRTDLGEHMKSSAWTITAPRPQSPQAPQGTPHGFGVTLSTLRELTGMTQEELSENSGLSVRAIRNLENGHTERPRKKTCELLAGAMDLREGEARRLLTAAGWGPRTRPVLLSEVGRPRSELPPAEHGLVGRQEVLAGIRAHLAGEDGGHGGGRLAVVTGAPGAGKTAVVAHAAQSLRADFPDGQIFIDLDDSGHEPLTPAAVTLRMLRSLRGGEPGAAGEEGAAALRALLTERRVLTVVDNADSEAQIRPLLTGSPGSAVLVAARRQLWALPQAYTAQLDPLAPQDAVLALENLLGRDRTGSEPSAMGSIAASCGYLPLALHIAGLWIAARPHRRLRDIADRLVDEKDRLDCLRIGDLSVRASVAAYVRRLFPAEQEALRRLAALRGFFDVADAAATLGMSRGAAADLTDELTHRQMLRTAGRAAGGPVRYQLHDAVRLYANWSAVGGGY</sequence>
<dbReference type="SMART" id="SM00530">
    <property type="entry name" value="HTH_XRE"/>
    <property type="match status" value="1"/>
</dbReference>
<reference evidence="3 4" key="2">
    <citation type="journal article" date="2011" name="J. Antibiot.">
        <title>Furaquinocins I and J: novel polyketide isoprenoid hybrid compounds from Streptomyces reveromyceticus SN-593.</title>
        <authorList>
            <person name="Panthee S."/>
            <person name="Takahashi S."/>
            <person name="Takagi H."/>
            <person name="Nogawa T."/>
            <person name="Oowada E."/>
            <person name="Uramoto M."/>
            <person name="Osada H."/>
        </authorList>
    </citation>
    <scope>NUCLEOTIDE SEQUENCE [LARGE SCALE GENOMIC DNA]</scope>
    <source>
        <strain evidence="3 4">SN-593</strain>
    </source>
</reference>
<dbReference type="Gene3D" id="1.10.260.40">
    <property type="entry name" value="lambda repressor-like DNA-binding domains"/>
    <property type="match status" value="1"/>
</dbReference>
<evidence type="ECO:0000313" key="4">
    <source>
        <dbReference type="Proteomes" id="UP000595703"/>
    </source>
</evidence>
<dbReference type="PROSITE" id="PS50943">
    <property type="entry name" value="HTH_CROC1"/>
    <property type="match status" value="1"/>
</dbReference>
<keyword evidence="4" id="KW-1185">Reference proteome</keyword>
<dbReference type="PANTHER" id="PTHR47691:SF3">
    <property type="entry name" value="HTH-TYPE TRANSCRIPTIONAL REGULATOR RV0890C-RELATED"/>
    <property type="match status" value="1"/>
</dbReference>
<evidence type="ECO:0000313" key="3">
    <source>
        <dbReference type="EMBL" id="BBA96675.1"/>
    </source>
</evidence>
<dbReference type="PANTHER" id="PTHR47691">
    <property type="entry name" value="REGULATOR-RELATED"/>
    <property type="match status" value="1"/>
</dbReference>
<dbReference type="Proteomes" id="UP000595703">
    <property type="component" value="Chromosome"/>
</dbReference>
<dbReference type="EMBL" id="AP018365">
    <property type="protein sequence ID" value="BBA96675.1"/>
    <property type="molecule type" value="Genomic_DNA"/>
</dbReference>
<evidence type="ECO:0000259" key="2">
    <source>
        <dbReference type="PROSITE" id="PS50943"/>
    </source>
</evidence>
<dbReference type="InterPro" id="IPR049945">
    <property type="entry name" value="AAA_22"/>
</dbReference>
<dbReference type="InterPro" id="IPR001387">
    <property type="entry name" value="Cro/C1-type_HTH"/>
</dbReference>
<organism evidence="3 4">
    <name type="scientific">Actinacidiphila reveromycinica</name>
    <dbReference type="NCBI Taxonomy" id="659352"/>
    <lineage>
        <taxon>Bacteria</taxon>
        <taxon>Bacillati</taxon>
        <taxon>Actinomycetota</taxon>
        <taxon>Actinomycetes</taxon>
        <taxon>Kitasatosporales</taxon>
        <taxon>Streptomycetaceae</taxon>
        <taxon>Actinacidiphila</taxon>
    </lineage>
</organism>
<protein>
    <submittedName>
        <fullName evidence="3">Putative regulatory protein</fullName>
    </submittedName>
</protein>
<dbReference type="Pfam" id="PF13401">
    <property type="entry name" value="AAA_22"/>
    <property type="match status" value="1"/>
</dbReference>
<reference evidence="3 4" key="3">
    <citation type="journal article" date="2011" name="Nat. Chem. Biol.">
        <title>Reveromycin A biosynthesis uses RevG and RevJ for stereospecific spiroacetal formation.</title>
        <authorList>
            <person name="Takahashi S."/>
            <person name="Toyoda A."/>
            <person name="Sekiyama Y."/>
            <person name="Takagi H."/>
            <person name="Nogawa T."/>
            <person name="Uramoto M."/>
            <person name="Suzuki R."/>
            <person name="Koshino H."/>
            <person name="Kumano T."/>
            <person name="Panthee S."/>
            <person name="Dairi T."/>
            <person name="Ishikawa J."/>
            <person name="Ikeda H."/>
            <person name="Sakaki Y."/>
            <person name="Osada H."/>
        </authorList>
    </citation>
    <scope>NUCLEOTIDE SEQUENCE [LARGE SCALE GENOMIC DNA]</scope>
    <source>
        <strain evidence="3 4">SN-593</strain>
    </source>
</reference>
<proteinExistence type="predicted"/>
<dbReference type="SUPFAM" id="SSF52540">
    <property type="entry name" value="P-loop containing nucleoside triphosphate hydrolases"/>
    <property type="match status" value="1"/>
</dbReference>
<dbReference type="KEGG" id="arev:RVR_2084"/>
<dbReference type="PRINTS" id="PR00364">
    <property type="entry name" value="DISEASERSIST"/>
</dbReference>
<dbReference type="GO" id="GO:0016887">
    <property type="term" value="F:ATP hydrolysis activity"/>
    <property type="evidence" value="ECO:0007669"/>
    <property type="project" value="InterPro"/>
</dbReference>
<gene>
    <name evidence="3" type="ORF">RVR_2084</name>
</gene>
<dbReference type="GO" id="GO:0003677">
    <property type="term" value="F:DNA binding"/>
    <property type="evidence" value="ECO:0007669"/>
    <property type="project" value="InterPro"/>
</dbReference>
<dbReference type="SUPFAM" id="SSF47413">
    <property type="entry name" value="lambda repressor-like DNA-binding domains"/>
    <property type="match status" value="1"/>
</dbReference>
<dbReference type="AlphaFoldDB" id="A0A7U3UM25"/>
<reference evidence="3 4" key="4">
    <citation type="journal article" date="2020" name="Sci. Rep.">
        <title>beta-carboline chemical signals induce reveromycin production through a LuxR family regulator in Streptomyces sp. SN-593.</title>
        <authorList>
            <person name="Panthee S."/>
            <person name="Kito N."/>
            <person name="Hayashi T."/>
            <person name="Shimizu T."/>
            <person name="Ishikawa J."/>
            <person name="Hamamoto H."/>
            <person name="Osada H."/>
            <person name="Takahashi S."/>
        </authorList>
    </citation>
    <scope>NUCLEOTIDE SEQUENCE [LARGE SCALE GENOMIC DNA]</scope>
    <source>
        <strain evidence="3 4">SN-593</strain>
    </source>
</reference>
<reference evidence="3 4" key="1">
    <citation type="journal article" date="2010" name="J. Bacteriol.">
        <title>Biochemical characterization of a novel indole prenyltransferase from Streptomyces sp. SN-593.</title>
        <authorList>
            <person name="Takahashi S."/>
            <person name="Takagi H."/>
            <person name="Toyoda A."/>
            <person name="Uramoto M."/>
            <person name="Nogawa T."/>
            <person name="Ueki M."/>
            <person name="Sakaki Y."/>
            <person name="Osada H."/>
        </authorList>
    </citation>
    <scope>NUCLEOTIDE SEQUENCE [LARGE SCALE GENOMIC DNA]</scope>
    <source>
        <strain evidence="3 4">SN-593</strain>
    </source>
</reference>